<evidence type="ECO:0000313" key="4">
    <source>
        <dbReference type="EMBL" id="CAF0783609.1"/>
    </source>
</evidence>
<dbReference type="Pfam" id="PF00169">
    <property type="entry name" value="PH"/>
    <property type="match status" value="1"/>
</dbReference>
<feature type="coiled-coil region" evidence="1">
    <location>
        <begin position="574"/>
        <end position="601"/>
    </location>
</feature>
<feature type="domain" description="PH" evidence="3">
    <location>
        <begin position="434"/>
        <end position="539"/>
    </location>
</feature>
<sequence>MSSSSNGTLTKPQQRLLQSSFCSCTKFIPQAFNTNKCQSCFNLKDLHTSEALADFTKSNRKVCKYGYLFIAPSDLELNKTKRWQWRFFIFHEDGELTYSLDDNPLTVPQGRINMAICENISELCNQSDVNTSSYPNSLCLKFAKPLKDIYIAAGNYEEMVKWKEAFCTFGTKCQKKNFVNSKKIDDHPQAENENVPERDTQDVIEVLDEDDSKQDNNSESNSENSSRRLSYKEDDLLRKQRLKENLNQLLIEYKHEEEANMKKMSKQTQQNRQSLPQTNRNKSSAFSLVVAPQNNSAFRPVTSLTNLLSSNNQSSLPLQIQPNNKMSKTQSSSAVIQNITNSPSSSWSSSSSSNSPPKTRQNEDYKKPCLISPRKQQQIEENSQPVSPNLSSSSSSSTSSAKSLTILVQSDIKNDLDTTIRNIEIIDLTKNKKRSNLVGYLWKMKEPTPNEHTSNQFNKYWFSLNLSLSCLIYWNDKYEQELGKFPLGKYELTKCCSISVNEGNDFKLTFHQNTVSITLRTSSFENKVTWCDSIRNCIENQSNQCPKCKPKLVVNPMPAFSNNPTPTDDQNQSVQNDTQNYEILKNQYDKLVKENSDLSSKFKILEQFHLDSIGEYDRQQTRLYNQIDDMTVKINKSEQELDLVNKKFGNIKLTNEEQLNQIKKLNETILEQEKEIEKLNKKLSKQLSNNSSSDLGWNKEVKNLDARISDVLGKIKERELCLAQKSDENLKIKFEKLQSQLADAQKEILNLKSIKNSNSQPDYGDDLTKVLMSKEEVITQLEAQLRDKDRQIFDLTLQLNEEISKTDKFQDAFNFELDRNTQLKNLTENLNEHYADELSELKDELKKSQTNILNLESNILSLTGEKKSLDTELKNLQEYSKNEIESLQEEVKTLEFKFVHSQRQAHEYQSILEDMDLGNTQTINQLNSISTSLGGGLNNFDLNSINNLQGRLKRNQSFVNILIQQILELKEKQINELKDNLNKLQSEFDEIKEENIDLNDHIYSIDVYMREKEAECDQLKKEKDDLVNSLNAQIDDPYKSMLNNLTASLKQKTKNIDGLIKFCENVYLSEMQLNEIDILNLVPDQDLIDCSLKKKLFKNNGLINLIKTELNSLIVYLNSRELNEFNSQITSYMAEQLVHKSVLNGNLKFACDILRKKLDSASESSTVGKIQSPSGQVLNKTNVSEQDEKIFKLASELLLSDEDSLRKLSSQVLNEVQHLTQLNCVLNTLKKLRLKYLRSVNCLGVLNKIYGDLESMDEGDKEINNENKINDSHKSDSDQMNCILEVMRDIFIQHKNQVSEQLNEVHKLMSISSDDDLVTHLQNENSILKDEIKKLKDQMNSSKTTSNLVDKKLTNWMLNTNPYQSKLTTGSQLRKFGFNTENSSNSVNNQKNSINNHILTDLLSQDDTMC</sequence>
<feature type="compositionally biased region" description="Polar residues" evidence="2">
    <location>
        <begin position="320"/>
        <end position="334"/>
    </location>
</feature>
<feature type="region of interest" description="Disordered" evidence="2">
    <location>
        <begin position="260"/>
        <end position="282"/>
    </location>
</feature>
<feature type="compositionally biased region" description="Polar residues" evidence="2">
    <location>
        <begin position="266"/>
        <end position="282"/>
    </location>
</feature>
<dbReference type="Proteomes" id="UP000663879">
    <property type="component" value="Unassembled WGS sequence"/>
</dbReference>
<dbReference type="GO" id="GO:0051015">
    <property type="term" value="F:actin filament binding"/>
    <property type="evidence" value="ECO:0007669"/>
    <property type="project" value="TreeGrafter"/>
</dbReference>
<dbReference type="Gene3D" id="1.20.5.490">
    <property type="entry name" value="Single helix bin"/>
    <property type="match status" value="1"/>
</dbReference>
<feature type="domain" description="PH" evidence="3">
    <location>
        <begin position="61"/>
        <end position="171"/>
    </location>
</feature>
<feature type="compositionally biased region" description="Low complexity" evidence="2">
    <location>
        <begin position="341"/>
        <end position="357"/>
    </location>
</feature>
<evidence type="ECO:0000256" key="1">
    <source>
        <dbReference type="SAM" id="Coils"/>
    </source>
</evidence>
<feature type="region of interest" description="Disordered" evidence="2">
    <location>
        <begin position="315"/>
        <end position="334"/>
    </location>
</feature>
<gene>
    <name evidence="4" type="ORF">OXX778_LOCUS5593</name>
</gene>
<feature type="compositionally biased region" description="Low complexity" evidence="2">
    <location>
        <begin position="383"/>
        <end position="398"/>
    </location>
</feature>
<dbReference type="PANTHER" id="PTHR17271:SF1">
    <property type="entry name" value="PROTEIN OUTSPREAD"/>
    <property type="match status" value="1"/>
</dbReference>
<organism evidence="4 5">
    <name type="scientific">Brachionus calyciflorus</name>
    <dbReference type="NCBI Taxonomy" id="104777"/>
    <lineage>
        <taxon>Eukaryota</taxon>
        <taxon>Metazoa</taxon>
        <taxon>Spiralia</taxon>
        <taxon>Gnathifera</taxon>
        <taxon>Rotifera</taxon>
        <taxon>Eurotatoria</taxon>
        <taxon>Monogononta</taxon>
        <taxon>Pseudotrocha</taxon>
        <taxon>Ploima</taxon>
        <taxon>Brachionidae</taxon>
        <taxon>Brachionus</taxon>
    </lineage>
</organism>
<feature type="coiled-coil region" evidence="1">
    <location>
        <begin position="1318"/>
        <end position="1345"/>
    </location>
</feature>
<comment type="caution">
    <text evidence="4">The sequence shown here is derived from an EMBL/GenBank/DDBJ whole genome shotgun (WGS) entry which is preliminary data.</text>
</comment>
<feature type="compositionally biased region" description="Low complexity" evidence="2">
    <location>
        <begin position="215"/>
        <end position="224"/>
    </location>
</feature>
<feature type="coiled-coil region" evidence="1">
    <location>
        <begin position="627"/>
        <end position="689"/>
    </location>
</feature>
<evidence type="ECO:0000259" key="3">
    <source>
        <dbReference type="PROSITE" id="PS50003"/>
    </source>
</evidence>
<dbReference type="InterPro" id="IPR011993">
    <property type="entry name" value="PH-like_dom_sf"/>
</dbReference>
<dbReference type="Gene3D" id="2.30.29.30">
    <property type="entry name" value="Pleckstrin-homology domain (PH domain)/Phosphotyrosine-binding domain (PTB)"/>
    <property type="match status" value="2"/>
</dbReference>
<feature type="region of interest" description="Disordered" evidence="2">
    <location>
        <begin position="339"/>
        <end position="398"/>
    </location>
</feature>
<feature type="coiled-coil region" evidence="1">
    <location>
        <begin position="824"/>
        <end position="904"/>
    </location>
</feature>
<keyword evidence="5" id="KW-1185">Reference proteome</keyword>
<accession>A0A813RKC9</accession>
<dbReference type="GO" id="GO:0015629">
    <property type="term" value="C:actin cytoskeleton"/>
    <property type="evidence" value="ECO:0007669"/>
    <property type="project" value="TreeGrafter"/>
</dbReference>
<name>A0A813RKC9_9BILA</name>
<feature type="coiled-coil region" evidence="1">
    <location>
        <begin position="232"/>
        <end position="259"/>
    </location>
</feature>
<evidence type="ECO:0000313" key="5">
    <source>
        <dbReference type="Proteomes" id="UP000663879"/>
    </source>
</evidence>
<dbReference type="PANTHER" id="PTHR17271">
    <property type="entry name" value="PLECKSTRIN HOMOLOGY PH DOMAIN-CONTAINING PROTEIN"/>
    <property type="match status" value="1"/>
</dbReference>
<dbReference type="InterPro" id="IPR001849">
    <property type="entry name" value="PH_domain"/>
</dbReference>
<protein>
    <recommendedName>
        <fullName evidence="3">PH domain-containing protein</fullName>
    </recommendedName>
</protein>
<evidence type="ECO:0000256" key="2">
    <source>
        <dbReference type="SAM" id="MobiDB-lite"/>
    </source>
</evidence>
<dbReference type="EMBL" id="CAJNOC010000620">
    <property type="protein sequence ID" value="CAF0783609.1"/>
    <property type="molecule type" value="Genomic_DNA"/>
</dbReference>
<dbReference type="OrthoDB" id="9942268at2759"/>
<feature type="coiled-coil region" evidence="1">
    <location>
        <begin position="967"/>
        <end position="1036"/>
    </location>
</feature>
<keyword evidence="1" id="KW-0175">Coiled coil</keyword>
<dbReference type="SMART" id="SM00233">
    <property type="entry name" value="PH"/>
    <property type="match status" value="2"/>
</dbReference>
<dbReference type="SUPFAM" id="SSF50729">
    <property type="entry name" value="PH domain-like"/>
    <property type="match status" value="2"/>
</dbReference>
<dbReference type="PROSITE" id="PS50003">
    <property type="entry name" value="PH_DOMAIN"/>
    <property type="match status" value="2"/>
</dbReference>
<proteinExistence type="predicted"/>
<reference evidence="4" key="1">
    <citation type="submission" date="2021-02" db="EMBL/GenBank/DDBJ databases">
        <authorList>
            <person name="Nowell W R."/>
        </authorList>
    </citation>
    <scope>NUCLEOTIDE SEQUENCE</scope>
    <source>
        <strain evidence="4">Ploen Becks lab</strain>
    </source>
</reference>
<feature type="coiled-coil region" evidence="1">
    <location>
        <begin position="727"/>
        <end position="798"/>
    </location>
</feature>
<feature type="region of interest" description="Disordered" evidence="2">
    <location>
        <begin position="208"/>
        <end position="232"/>
    </location>
</feature>
<dbReference type="InterPro" id="IPR052223">
    <property type="entry name" value="Actin_Cytoskeleton_Reg"/>
</dbReference>